<comment type="caution">
    <text evidence="6">The sequence shown here is derived from an EMBL/GenBank/DDBJ whole genome shotgun (WGS) entry which is preliminary data.</text>
</comment>
<dbReference type="InterPro" id="IPR001611">
    <property type="entry name" value="Leu-rich_rpt"/>
</dbReference>
<reference evidence="6" key="1">
    <citation type="submission" date="2021-05" db="EMBL/GenBank/DDBJ databases">
        <title>A free-living protist that lacks canonical eukaryotic 1 DNA replication and segregation systems.</title>
        <authorList>
            <person name="Salas-Leiva D.E."/>
            <person name="Tromer E.C."/>
            <person name="Curtis B.A."/>
            <person name="Jerlstrom-Hultqvist J."/>
            <person name="Kolisko M."/>
            <person name="Yi Z."/>
            <person name="Salas-Leiva J.S."/>
            <person name="Gallot-Lavallee L."/>
            <person name="Kops G.J.P.L."/>
            <person name="Archibald J.M."/>
            <person name="Simpson A.G.B."/>
            <person name="Roger A.J."/>
        </authorList>
    </citation>
    <scope>NUCLEOTIDE SEQUENCE</scope>
    <source>
        <strain evidence="6">BICM</strain>
    </source>
</reference>
<dbReference type="InterPro" id="IPR032675">
    <property type="entry name" value="LRR_dom_sf"/>
</dbReference>
<accession>A0A8J6EBG1</accession>
<evidence type="ECO:0000256" key="1">
    <source>
        <dbReference type="ARBA" id="ARBA00004496"/>
    </source>
</evidence>
<dbReference type="AlphaFoldDB" id="A0A8J6EBG1"/>
<proteinExistence type="predicted"/>
<dbReference type="EMBL" id="JAHDYR010000003">
    <property type="protein sequence ID" value="KAG9397105.1"/>
    <property type="molecule type" value="Genomic_DNA"/>
</dbReference>
<keyword evidence="3" id="KW-0433">Leucine-rich repeat</keyword>
<dbReference type="Proteomes" id="UP000717585">
    <property type="component" value="Unassembled WGS sequence"/>
</dbReference>
<dbReference type="SUPFAM" id="SSF52047">
    <property type="entry name" value="RNI-like"/>
    <property type="match status" value="1"/>
</dbReference>
<name>A0A8J6EBG1_9EUKA</name>
<feature type="region of interest" description="Disordered" evidence="5">
    <location>
        <begin position="296"/>
        <end position="324"/>
    </location>
</feature>
<dbReference type="GO" id="GO:0005634">
    <property type="term" value="C:nucleus"/>
    <property type="evidence" value="ECO:0007669"/>
    <property type="project" value="TreeGrafter"/>
</dbReference>
<gene>
    <name evidence="6" type="ORF">J8273_1013</name>
</gene>
<dbReference type="OrthoDB" id="294180at2759"/>
<evidence type="ECO:0000313" key="7">
    <source>
        <dbReference type="Proteomes" id="UP000717585"/>
    </source>
</evidence>
<keyword evidence="7" id="KW-1185">Reference proteome</keyword>
<evidence type="ECO:0000256" key="5">
    <source>
        <dbReference type="SAM" id="MobiDB-lite"/>
    </source>
</evidence>
<comment type="subcellular location">
    <subcellularLocation>
        <location evidence="1">Cytoplasm</location>
    </subcellularLocation>
</comment>
<organism evidence="6 7">
    <name type="scientific">Carpediemonas membranifera</name>
    <dbReference type="NCBI Taxonomy" id="201153"/>
    <lineage>
        <taxon>Eukaryota</taxon>
        <taxon>Metamonada</taxon>
        <taxon>Carpediemonas-like organisms</taxon>
        <taxon>Carpediemonas</taxon>
    </lineage>
</organism>
<keyword evidence="4" id="KW-0677">Repeat</keyword>
<evidence type="ECO:0000256" key="4">
    <source>
        <dbReference type="ARBA" id="ARBA00022737"/>
    </source>
</evidence>
<protein>
    <submittedName>
        <fullName evidence="6">Uncharacterized protein</fullName>
    </submittedName>
</protein>
<sequence>MRKTLTGFEINAIASADDPADVETLNLTSLGYTSVKADDLQLFTSLHTLDASDNKLKLTDLSSFPSLEELRLYCNGARVLFPDPSADIPLLFPSLTTLDLSYNHLHLDPALIASLSMIPKLRSLSLASNELTDELFLSLPPDPLPTVTRLNLSGNLFNMNEYEGCWEFLASLPKLAELIIDDCGVSRLKLHDVQGSFRSLHSLVMCDNQISSLADITSVGVLPAIRRVILHRNPVSSTVSNDTKDSSNHPLLPRTASTLSVDIVVELNEPPLLLLKPPRPAPVIVDLSMKRLSSTARKPKSTRFNLSKGKKVEPKTPLEPINRVGGVTGVDQVGPFMTGLDLDDSDNVIVERLDRESVLGEPVRQAPGLSDIRLSYKALRHALEHPLSYDFEVQLMRKSSGQRGSAIRAAPGTKPYDYAAKYTALTASRGSGRGFSRSSDIDSVFAAPLPAIDGSGSAMGRAMDRMQARLEEVRTPSKTPNQLYR</sequence>
<evidence type="ECO:0000313" key="6">
    <source>
        <dbReference type="EMBL" id="KAG9397105.1"/>
    </source>
</evidence>
<evidence type="ECO:0000256" key="2">
    <source>
        <dbReference type="ARBA" id="ARBA00022490"/>
    </source>
</evidence>
<dbReference type="Gene3D" id="3.80.10.10">
    <property type="entry name" value="Ribonuclease Inhibitor"/>
    <property type="match status" value="2"/>
</dbReference>
<keyword evidence="2" id="KW-0963">Cytoplasm</keyword>
<dbReference type="Pfam" id="PF00560">
    <property type="entry name" value="LRR_1"/>
    <property type="match status" value="1"/>
</dbReference>
<dbReference type="GO" id="GO:0005737">
    <property type="term" value="C:cytoplasm"/>
    <property type="evidence" value="ECO:0007669"/>
    <property type="project" value="UniProtKB-SubCell"/>
</dbReference>
<evidence type="ECO:0000256" key="3">
    <source>
        <dbReference type="ARBA" id="ARBA00022614"/>
    </source>
</evidence>
<dbReference type="PANTHER" id="PTHR22710">
    <property type="entry name" value="X-RAY RADIATION RESISTANCE ASSOCIATED PROTEIN 1 XRRA1"/>
    <property type="match status" value="1"/>
</dbReference>
<dbReference type="PANTHER" id="PTHR22710:SF2">
    <property type="entry name" value="X-RAY RADIATION RESISTANCE-ASSOCIATED PROTEIN 1"/>
    <property type="match status" value="1"/>
</dbReference>